<keyword evidence="3" id="KW-1185">Reference proteome</keyword>
<comment type="caution">
    <text evidence="2">The sequence shown here is derived from an EMBL/GenBank/DDBJ whole genome shotgun (WGS) entry which is preliminary data.</text>
</comment>
<accession>A0AAD1X7Q0</accession>
<name>A0AAD1X7Q0_EUPCR</name>
<proteinExistence type="predicted"/>
<feature type="compositionally biased region" description="Basic and acidic residues" evidence="1">
    <location>
        <begin position="338"/>
        <end position="354"/>
    </location>
</feature>
<evidence type="ECO:0000313" key="3">
    <source>
        <dbReference type="Proteomes" id="UP001295684"/>
    </source>
</evidence>
<feature type="region of interest" description="Disordered" evidence="1">
    <location>
        <begin position="335"/>
        <end position="354"/>
    </location>
</feature>
<dbReference type="EMBL" id="CAMPGE010001961">
    <property type="protein sequence ID" value="CAI2360766.1"/>
    <property type="molecule type" value="Genomic_DNA"/>
</dbReference>
<feature type="region of interest" description="Disordered" evidence="1">
    <location>
        <begin position="195"/>
        <end position="219"/>
    </location>
</feature>
<evidence type="ECO:0000256" key="1">
    <source>
        <dbReference type="SAM" id="MobiDB-lite"/>
    </source>
</evidence>
<organism evidence="2 3">
    <name type="scientific">Euplotes crassus</name>
    <dbReference type="NCBI Taxonomy" id="5936"/>
    <lineage>
        <taxon>Eukaryota</taxon>
        <taxon>Sar</taxon>
        <taxon>Alveolata</taxon>
        <taxon>Ciliophora</taxon>
        <taxon>Intramacronucleata</taxon>
        <taxon>Spirotrichea</taxon>
        <taxon>Hypotrichia</taxon>
        <taxon>Euplotida</taxon>
        <taxon>Euplotidae</taxon>
        <taxon>Moneuplotes</taxon>
    </lineage>
</organism>
<protein>
    <submittedName>
        <fullName evidence="2">Uncharacterized protein</fullName>
    </submittedName>
</protein>
<evidence type="ECO:0000313" key="2">
    <source>
        <dbReference type="EMBL" id="CAI2360766.1"/>
    </source>
</evidence>
<feature type="compositionally biased region" description="Polar residues" evidence="1">
    <location>
        <begin position="117"/>
        <end position="135"/>
    </location>
</feature>
<sequence length="575" mass="67952">MPKSKAAQSNFFISKIKQELMAQYGACNENLINKHIISLSHNKLKVDKQHYEIHKERIAKKIDKAINRTPDTTITDVKNFAAAKNKTMDSLKEKSSVLPDIQKKDLKLPLPIRETTARLNNSRKSSLENKQTIDSSPIKRETSTQKSNGNEYDFKDNQHSMMKPKMKKKFFGRNNISLDRSKDPIKKNIIQLKNSYNMTGGRSPKDSVSSGFNQSTTSSYAGDKSPYWDLLSLNDVREHEKEVEKKKEAKRRAQNHLKACLEGQMREKNVKDNISKFDLRSSKNELLLDKMKLLERGHLQKANMHLRSIDRDMKKIEDKRDADKYLLQSSMRIPQTHSSHDFSKSKSMVRESQEHNPMMSLDFRRRQKNFKDSLDHIIHSRKEANKEHEHIIKRQDLENMRYENDVLLKLEHDQKNNMLTKVKNPLQNLDHSYNPNLSLASQQADKLHYDYVSQKILERQKKENEKYDRRDRERKERLMEIQKYQRYQMNDKIAAKHASKSKERLISKHIISKDLDEMNQFQNKQNMIRKQKTQMVKQLLDDQIQQDRVFKSNDELEEREFALNANKIRSIIDKY</sequence>
<dbReference type="AlphaFoldDB" id="A0AAD1X7Q0"/>
<reference evidence="2" key="1">
    <citation type="submission" date="2023-07" db="EMBL/GenBank/DDBJ databases">
        <authorList>
            <consortium name="AG Swart"/>
            <person name="Singh M."/>
            <person name="Singh A."/>
            <person name="Seah K."/>
            <person name="Emmerich C."/>
        </authorList>
    </citation>
    <scope>NUCLEOTIDE SEQUENCE</scope>
    <source>
        <strain evidence="2">DP1</strain>
    </source>
</reference>
<dbReference type="Proteomes" id="UP001295684">
    <property type="component" value="Unassembled WGS sequence"/>
</dbReference>
<gene>
    <name evidence="2" type="ORF">ECRASSUSDP1_LOCUS2071</name>
</gene>
<feature type="region of interest" description="Disordered" evidence="1">
    <location>
        <begin position="112"/>
        <end position="157"/>
    </location>
</feature>